<dbReference type="GO" id="GO:0003779">
    <property type="term" value="F:actin binding"/>
    <property type="evidence" value="ECO:0007669"/>
    <property type="project" value="UniProtKB-KW"/>
</dbReference>
<evidence type="ECO:0000256" key="1">
    <source>
        <dbReference type="ARBA" id="ARBA00004109"/>
    </source>
</evidence>
<evidence type="ECO:0000259" key="6">
    <source>
        <dbReference type="PROSITE" id="PS51263"/>
    </source>
</evidence>
<comment type="caution">
    <text evidence="7">The sequence shown here is derived from an EMBL/GenBank/DDBJ whole genome shotgun (WGS) entry which is preliminary data.</text>
</comment>
<reference evidence="8" key="1">
    <citation type="journal article" date="2017" name="Nat. Microbiol.">
        <title>Global analysis of biosynthetic gene clusters reveals vast potential of secondary metabolite production in Penicillium species.</title>
        <authorList>
            <person name="Nielsen J.C."/>
            <person name="Grijseels S."/>
            <person name="Prigent S."/>
            <person name="Ji B."/>
            <person name="Dainat J."/>
            <person name="Nielsen K.F."/>
            <person name="Frisvad J.C."/>
            <person name="Workman M."/>
            <person name="Nielsen J."/>
        </authorList>
    </citation>
    <scope>NUCLEOTIDE SEQUENCE [LARGE SCALE GENOMIC DNA]</scope>
    <source>
        <strain evidence="8">IBT 31321</strain>
    </source>
</reference>
<evidence type="ECO:0000256" key="2">
    <source>
        <dbReference type="ARBA" id="ARBA00006844"/>
    </source>
</evidence>
<evidence type="ECO:0000256" key="5">
    <source>
        <dbReference type="ARBA" id="ARBA00032427"/>
    </source>
</evidence>
<dbReference type="GO" id="GO:0015629">
    <property type="term" value="C:actin cytoskeleton"/>
    <property type="evidence" value="ECO:0007669"/>
    <property type="project" value="InterPro"/>
</dbReference>
<proteinExistence type="inferred from homology"/>
<evidence type="ECO:0000256" key="4">
    <source>
        <dbReference type="ARBA" id="ARBA00023203"/>
    </source>
</evidence>
<keyword evidence="4" id="KW-0009">Actin-binding</keyword>
<gene>
    <name evidence="7" type="ORF">PENCOP_c001G01690</name>
</gene>
<dbReference type="PROSITE" id="PS51263">
    <property type="entry name" value="ADF_H"/>
    <property type="match status" value="1"/>
</dbReference>
<sequence length="156" mass="18178">MSVRISATCNGYNVYSAAECIAEFNQLRSGPAAIRPKFMIWKISDDNQDILVEKISTEEDYETFVHKLWETTDNDGNPAPRYAIYDMEYHFGREGKRNTTLFVCWRNRHAPFKQNLRYLGRMQFHGVDPSVLVVEADRIQDLDWDYLLTEASGDQE</sequence>
<dbReference type="GO" id="GO:0016363">
    <property type="term" value="C:nuclear matrix"/>
    <property type="evidence" value="ECO:0007669"/>
    <property type="project" value="UniProtKB-SubCell"/>
</dbReference>
<dbReference type="Pfam" id="PF00241">
    <property type="entry name" value="Cofilin_ADF"/>
    <property type="match status" value="1"/>
</dbReference>
<feature type="domain" description="ADF-H" evidence="6">
    <location>
        <begin position="11"/>
        <end position="152"/>
    </location>
</feature>
<dbReference type="STRING" id="36646.A0A1V6V7C1"/>
<dbReference type="SMART" id="SM00102">
    <property type="entry name" value="ADF"/>
    <property type="match status" value="1"/>
</dbReference>
<dbReference type="PANTHER" id="PTHR11913">
    <property type="entry name" value="COFILIN-RELATED"/>
    <property type="match status" value="1"/>
</dbReference>
<dbReference type="InterPro" id="IPR029006">
    <property type="entry name" value="ADF-H/Gelsolin-like_dom_sf"/>
</dbReference>
<dbReference type="Proteomes" id="UP000191500">
    <property type="component" value="Unassembled WGS sequence"/>
</dbReference>
<dbReference type="GO" id="GO:0030042">
    <property type="term" value="P:actin filament depolymerization"/>
    <property type="evidence" value="ECO:0007669"/>
    <property type="project" value="InterPro"/>
</dbReference>
<comment type="subcellular location">
    <subcellularLocation>
        <location evidence="1">Nucleus matrix</location>
    </subcellularLocation>
</comment>
<dbReference type="InterPro" id="IPR002108">
    <property type="entry name" value="ADF-H"/>
</dbReference>
<keyword evidence="8" id="KW-1185">Reference proteome</keyword>
<protein>
    <recommendedName>
        <fullName evidence="3">Cofilin</fullName>
    </recommendedName>
    <alternativeName>
        <fullName evidence="5">Actin-depolymerizing factor 1</fullName>
    </alternativeName>
</protein>
<evidence type="ECO:0000313" key="8">
    <source>
        <dbReference type="Proteomes" id="UP000191500"/>
    </source>
</evidence>
<evidence type="ECO:0000313" key="7">
    <source>
        <dbReference type="EMBL" id="OQE46363.1"/>
    </source>
</evidence>
<dbReference type="SUPFAM" id="SSF55753">
    <property type="entry name" value="Actin depolymerizing proteins"/>
    <property type="match status" value="1"/>
</dbReference>
<evidence type="ECO:0000256" key="3">
    <source>
        <dbReference type="ARBA" id="ARBA00015630"/>
    </source>
</evidence>
<name>A0A1V6V7C1_9EURO</name>
<dbReference type="Gene3D" id="3.40.20.10">
    <property type="entry name" value="Severin"/>
    <property type="match status" value="1"/>
</dbReference>
<organism evidence="7 8">
    <name type="scientific">Penicillium coprophilum</name>
    <dbReference type="NCBI Taxonomy" id="36646"/>
    <lineage>
        <taxon>Eukaryota</taxon>
        <taxon>Fungi</taxon>
        <taxon>Dikarya</taxon>
        <taxon>Ascomycota</taxon>
        <taxon>Pezizomycotina</taxon>
        <taxon>Eurotiomycetes</taxon>
        <taxon>Eurotiomycetidae</taxon>
        <taxon>Eurotiales</taxon>
        <taxon>Aspergillaceae</taxon>
        <taxon>Penicillium</taxon>
    </lineage>
</organism>
<comment type="similarity">
    <text evidence="2">Belongs to the actin-binding proteins ADF family.</text>
</comment>
<dbReference type="EMBL" id="MDDG01000001">
    <property type="protein sequence ID" value="OQE46363.1"/>
    <property type="molecule type" value="Genomic_DNA"/>
</dbReference>
<dbReference type="InterPro" id="IPR017904">
    <property type="entry name" value="ADF/Cofilin"/>
</dbReference>
<accession>A0A1V6V7C1</accession>
<dbReference type="AlphaFoldDB" id="A0A1V6V7C1"/>